<evidence type="ECO:0000256" key="4">
    <source>
        <dbReference type="RuleBase" id="RU361267"/>
    </source>
</evidence>
<evidence type="ECO:0000256" key="3">
    <source>
        <dbReference type="ARBA" id="ARBA00023315"/>
    </source>
</evidence>
<evidence type="ECO:0000313" key="7">
    <source>
        <dbReference type="EMBL" id="THW34479.1"/>
    </source>
</evidence>
<name>A0AB74IL91_AURPU</name>
<keyword evidence="4" id="KW-0444">Lipid biosynthesis</keyword>
<keyword evidence="4" id="KW-0443">Lipid metabolism</keyword>
<accession>A0AB74IL91</accession>
<dbReference type="Pfam" id="PF01553">
    <property type="entry name" value="Acyltransferase"/>
    <property type="match status" value="1"/>
</dbReference>
<dbReference type="InterPro" id="IPR002123">
    <property type="entry name" value="Plipid/glycerol_acylTrfase"/>
</dbReference>
<gene>
    <name evidence="7" type="ORF">D6D21_09572</name>
</gene>
<keyword evidence="4" id="KW-1208">Phospholipid metabolism</keyword>
<dbReference type="GO" id="GO:0006654">
    <property type="term" value="P:phosphatidic acid biosynthetic process"/>
    <property type="evidence" value="ECO:0007669"/>
    <property type="project" value="TreeGrafter"/>
</dbReference>
<dbReference type="GO" id="GO:0016020">
    <property type="term" value="C:membrane"/>
    <property type="evidence" value="ECO:0007669"/>
    <property type="project" value="InterPro"/>
</dbReference>
<dbReference type="GO" id="GO:0005783">
    <property type="term" value="C:endoplasmic reticulum"/>
    <property type="evidence" value="ECO:0007669"/>
    <property type="project" value="TreeGrafter"/>
</dbReference>
<dbReference type="Proteomes" id="UP000309076">
    <property type="component" value="Unassembled WGS sequence"/>
</dbReference>
<evidence type="ECO:0000313" key="8">
    <source>
        <dbReference type="Proteomes" id="UP000309076"/>
    </source>
</evidence>
<comment type="catalytic activity">
    <reaction evidence="4">
        <text>a 1-acyl-sn-glycero-3-phosphate + an acyl-CoA = a 1,2-diacyl-sn-glycero-3-phosphate + CoA</text>
        <dbReference type="Rhea" id="RHEA:19709"/>
        <dbReference type="ChEBI" id="CHEBI:57287"/>
        <dbReference type="ChEBI" id="CHEBI:57970"/>
        <dbReference type="ChEBI" id="CHEBI:58342"/>
        <dbReference type="ChEBI" id="CHEBI:58608"/>
        <dbReference type="EC" id="2.3.1.51"/>
    </reaction>
</comment>
<dbReference type="NCBIfam" id="TIGR00530">
    <property type="entry name" value="AGP_acyltrn"/>
    <property type="match status" value="1"/>
</dbReference>
<sequence length="319" mass="34393">MSLIGYFGAALTSILVSIPTLHLLASVTHMPVLSFAARSIASFSALIFCACYGVAASIVLRLVGYGGLSQWTTARAFKWTMWTLTGVEFKVTDKYGGLKVRPGILIGNHQTELDVLMLGCVFPPYTSVTAKSSLKWVPFLGQFMALSKTVFINRTSRSAALAAFSQAAETMHSEQQSVFIFPEGTRSYANTPTLLPFKKGAFHLAVQAQVPIVPVVVANYSNILDVKRKIFNSGSIPVSILKPVETKGLTKDDVDALVERVNKDMAEELVRITQVAEKKGVADTGAAARSADAKSTGVDMNITGIIPDNTTTDRRTPAR</sequence>
<feature type="transmembrane region" description="Helical" evidence="5">
    <location>
        <begin position="40"/>
        <end position="63"/>
    </location>
</feature>
<comment type="caution">
    <text evidence="7">The sequence shown here is derived from an EMBL/GenBank/DDBJ whole genome shotgun (WGS) entry which is preliminary data.</text>
</comment>
<dbReference type="EC" id="2.3.1.51" evidence="4"/>
<keyword evidence="2 4" id="KW-0808">Transferase</keyword>
<feature type="domain" description="Phospholipid/glycerol acyltransferase" evidence="6">
    <location>
        <begin position="103"/>
        <end position="220"/>
    </location>
</feature>
<evidence type="ECO:0000259" key="6">
    <source>
        <dbReference type="SMART" id="SM00563"/>
    </source>
</evidence>
<proteinExistence type="inferred from homology"/>
<dbReference type="CDD" id="cd07989">
    <property type="entry name" value="LPLAT_AGPAT-like"/>
    <property type="match status" value="1"/>
</dbReference>
<evidence type="ECO:0000256" key="1">
    <source>
        <dbReference type="ARBA" id="ARBA00008655"/>
    </source>
</evidence>
<keyword evidence="4" id="KW-0594">Phospholipid biosynthesis</keyword>
<dbReference type="EMBL" id="QZAM01000318">
    <property type="protein sequence ID" value="THW34479.1"/>
    <property type="molecule type" value="Genomic_DNA"/>
</dbReference>
<dbReference type="SUPFAM" id="SSF69593">
    <property type="entry name" value="Glycerol-3-phosphate (1)-acyltransferase"/>
    <property type="match status" value="1"/>
</dbReference>
<comment type="domain">
    <text evidence="4">The HXXXXD motif is essential for acyltransferase activity and may constitute the binding site for the phosphate moiety of the glycerol-3-phosphate.</text>
</comment>
<keyword evidence="5" id="KW-1133">Transmembrane helix</keyword>
<evidence type="ECO:0000256" key="2">
    <source>
        <dbReference type="ARBA" id="ARBA00022679"/>
    </source>
</evidence>
<reference evidence="7 8" key="1">
    <citation type="submission" date="2018-10" db="EMBL/GenBank/DDBJ databases">
        <title>Fifty Aureobasidium pullulans genomes reveal a recombining polyextremotolerant generalist.</title>
        <authorList>
            <person name="Gostincar C."/>
            <person name="Turk M."/>
            <person name="Zajc J."/>
            <person name="Gunde-Cimerman N."/>
        </authorList>
    </citation>
    <scope>NUCLEOTIDE SEQUENCE [LARGE SCALE GENOMIC DNA]</scope>
    <source>
        <strain evidence="7 8">EXF-10796</strain>
    </source>
</reference>
<dbReference type="PANTHER" id="PTHR10434:SF11">
    <property type="entry name" value="1-ACYL-SN-GLYCEROL-3-PHOSPHATE ACYLTRANSFERASE"/>
    <property type="match status" value="1"/>
</dbReference>
<keyword evidence="3 4" id="KW-0012">Acyltransferase</keyword>
<organism evidence="7 8">
    <name type="scientific">Aureobasidium pullulans</name>
    <name type="common">Black yeast</name>
    <name type="synonym">Pullularia pullulans</name>
    <dbReference type="NCBI Taxonomy" id="5580"/>
    <lineage>
        <taxon>Eukaryota</taxon>
        <taxon>Fungi</taxon>
        <taxon>Dikarya</taxon>
        <taxon>Ascomycota</taxon>
        <taxon>Pezizomycotina</taxon>
        <taxon>Dothideomycetes</taxon>
        <taxon>Dothideomycetidae</taxon>
        <taxon>Dothideales</taxon>
        <taxon>Saccotheciaceae</taxon>
        <taxon>Aureobasidium</taxon>
    </lineage>
</organism>
<comment type="similarity">
    <text evidence="1 4">Belongs to the 1-acyl-sn-glycerol-3-phosphate acyltransferase family.</text>
</comment>
<dbReference type="GO" id="GO:0003841">
    <property type="term" value="F:1-acylglycerol-3-phosphate O-acyltransferase activity"/>
    <property type="evidence" value="ECO:0007669"/>
    <property type="project" value="UniProtKB-UniRule"/>
</dbReference>
<keyword evidence="5" id="KW-0472">Membrane</keyword>
<dbReference type="PANTHER" id="PTHR10434">
    <property type="entry name" value="1-ACYL-SN-GLYCEROL-3-PHOSPHATE ACYLTRANSFERASE"/>
    <property type="match status" value="1"/>
</dbReference>
<evidence type="ECO:0000256" key="5">
    <source>
        <dbReference type="SAM" id="Phobius"/>
    </source>
</evidence>
<protein>
    <recommendedName>
        <fullName evidence="4">1-acyl-sn-glycerol-3-phosphate acyltransferase</fullName>
        <ecNumber evidence="4">2.3.1.51</ecNumber>
    </recommendedName>
</protein>
<dbReference type="SMART" id="SM00563">
    <property type="entry name" value="PlsC"/>
    <property type="match status" value="1"/>
</dbReference>
<dbReference type="AlphaFoldDB" id="A0AB74IL91"/>
<keyword evidence="5" id="KW-0812">Transmembrane</keyword>
<dbReference type="InterPro" id="IPR004552">
    <property type="entry name" value="AGP_acyltrans"/>
</dbReference>
<feature type="transmembrane region" description="Helical" evidence="5">
    <location>
        <begin position="6"/>
        <end position="28"/>
    </location>
</feature>